<protein>
    <submittedName>
        <fullName evidence="1">Uncharacterized protein</fullName>
    </submittedName>
</protein>
<evidence type="ECO:0000313" key="1">
    <source>
        <dbReference type="EMBL" id="KAJ8436311.1"/>
    </source>
</evidence>
<name>A0A9Q1K4K2_9CARY</name>
<dbReference type="SUPFAM" id="SSF56645">
    <property type="entry name" value="Acyl-CoA dehydrogenase NM domain-like"/>
    <property type="match status" value="1"/>
</dbReference>
<dbReference type="GO" id="GO:0033540">
    <property type="term" value="P:fatty acid beta-oxidation using acyl-CoA oxidase"/>
    <property type="evidence" value="ECO:0007669"/>
    <property type="project" value="TreeGrafter"/>
</dbReference>
<dbReference type="PANTHER" id="PTHR10909">
    <property type="entry name" value="ELECTRON TRANSPORT OXIDOREDUCTASE"/>
    <property type="match status" value="1"/>
</dbReference>
<dbReference type="EMBL" id="JAKOGI010000350">
    <property type="protein sequence ID" value="KAJ8436311.1"/>
    <property type="molecule type" value="Genomic_DNA"/>
</dbReference>
<dbReference type="Proteomes" id="UP001153076">
    <property type="component" value="Unassembled WGS sequence"/>
</dbReference>
<comment type="caution">
    <text evidence="1">The sequence shown here is derived from an EMBL/GenBank/DDBJ whole genome shotgun (WGS) entry which is preliminary data.</text>
</comment>
<sequence length="188" mass="20677">MMVTLLWPGAIAKVATHGIVYAHLILDGQDHGVHGKLRSLDDHLPLPGITIGDIGMKFGNGAYNATDNGFIRFDHAKKHGHRYVTRIRHDTDMRTRDYCEKTQPSRLFPLLASAFRVVAEWLKASTRNSSRDLLSTLPEAHACTAGLKSLTTSVTAVAKFFMKAVAWLGSGKQPPGMVAYIGRAEHLM</sequence>
<dbReference type="GO" id="GO:0005504">
    <property type="term" value="F:fatty acid binding"/>
    <property type="evidence" value="ECO:0007669"/>
    <property type="project" value="TreeGrafter"/>
</dbReference>
<dbReference type="InterPro" id="IPR046373">
    <property type="entry name" value="Acyl-CoA_Oxase/DH_mid-dom_sf"/>
</dbReference>
<keyword evidence="2" id="KW-1185">Reference proteome</keyword>
<dbReference type="Gene3D" id="2.40.110.10">
    <property type="entry name" value="Butyryl-CoA Dehydrogenase, subunit A, domain 2"/>
    <property type="match status" value="1"/>
</dbReference>
<dbReference type="GO" id="GO:0005777">
    <property type="term" value="C:peroxisome"/>
    <property type="evidence" value="ECO:0007669"/>
    <property type="project" value="InterPro"/>
</dbReference>
<evidence type="ECO:0000313" key="2">
    <source>
        <dbReference type="Proteomes" id="UP001153076"/>
    </source>
</evidence>
<gene>
    <name evidence="1" type="ORF">Cgig2_005235</name>
</gene>
<dbReference type="GO" id="GO:0003997">
    <property type="term" value="F:acyl-CoA oxidase activity"/>
    <property type="evidence" value="ECO:0007669"/>
    <property type="project" value="InterPro"/>
</dbReference>
<dbReference type="GO" id="GO:0055088">
    <property type="term" value="P:lipid homeostasis"/>
    <property type="evidence" value="ECO:0007669"/>
    <property type="project" value="TreeGrafter"/>
</dbReference>
<dbReference type="GO" id="GO:0001676">
    <property type="term" value="P:long-chain fatty acid metabolic process"/>
    <property type="evidence" value="ECO:0007669"/>
    <property type="project" value="TreeGrafter"/>
</dbReference>
<dbReference type="InterPro" id="IPR009100">
    <property type="entry name" value="AcylCoA_DH/oxidase_NM_dom_sf"/>
</dbReference>
<proteinExistence type="predicted"/>
<dbReference type="PANTHER" id="PTHR10909:SF250">
    <property type="entry name" value="PEROXISOMAL ACYL-COENZYME A OXIDASE 1"/>
    <property type="match status" value="1"/>
</dbReference>
<dbReference type="InterPro" id="IPR012258">
    <property type="entry name" value="Acyl-CoA_oxidase"/>
</dbReference>
<dbReference type="AlphaFoldDB" id="A0A9Q1K4K2"/>
<accession>A0A9Q1K4K2</accession>
<dbReference type="GO" id="GO:0071949">
    <property type="term" value="F:FAD binding"/>
    <property type="evidence" value="ECO:0007669"/>
    <property type="project" value="InterPro"/>
</dbReference>
<reference evidence="1" key="1">
    <citation type="submission" date="2022-04" db="EMBL/GenBank/DDBJ databases">
        <title>Carnegiea gigantea Genome sequencing and assembly v2.</title>
        <authorList>
            <person name="Copetti D."/>
            <person name="Sanderson M.J."/>
            <person name="Burquez A."/>
            <person name="Wojciechowski M.F."/>
        </authorList>
    </citation>
    <scope>NUCLEOTIDE SEQUENCE</scope>
    <source>
        <strain evidence="1">SGP5-SGP5p</strain>
        <tissue evidence="1">Aerial part</tissue>
    </source>
</reference>
<dbReference type="OrthoDB" id="538336at2759"/>
<organism evidence="1 2">
    <name type="scientific">Carnegiea gigantea</name>
    <dbReference type="NCBI Taxonomy" id="171969"/>
    <lineage>
        <taxon>Eukaryota</taxon>
        <taxon>Viridiplantae</taxon>
        <taxon>Streptophyta</taxon>
        <taxon>Embryophyta</taxon>
        <taxon>Tracheophyta</taxon>
        <taxon>Spermatophyta</taxon>
        <taxon>Magnoliopsida</taxon>
        <taxon>eudicotyledons</taxon>
        <taxon>Gunneridae</taxon>
        <taxon>Pentapetalae</taxon>
        <taxon>Caryophyllales</taxon>
        <taxon>Cactineae</taxon>
        <taxon>Cactaceae</taxon>
        <taxon>Cactoideae</taxon>
        <taxon>Echinocereeae</taxon>
        <taxon>Carnegiea</taxon>
    </lineage>
</organism>